<dbReference type="GO" id="GO:0062193">
    <property type="term" value="F:D-ribose pyranase activity"/>
    <property type="evidence" value="ECO:0007669"/>
    <property type="project" value="UniProtKB-EC"/>
</dbReference>
<dbReference type="Gene3D" id="3.40.1650.10">
    <property type="entry name" value="RbsD-like domain"/>
    <property type="match status" value="1"/>
</dbReference>
<dbReference type="PANTHER" id="PTHR31690:SF4">
    <property type="entry name" value="FUCOSE MUTAROTASE"/>
    <property type="match status" value="1"/>
</dbReference>
<dbReference type="AlphaFoldDB" id="A0A6L9Y1W8"/>
<accession>A0A6L9Y1W8</accession>
<dbReference type="InterPro" id="IPR007721">
    <property type="entry name" value="RbsD_FucU"/>
</dbReference>
<protein>
    <submittedName>
        <fullName evidence="4">Fucose-binding protein</fullName>
    </submittedName>
</protein>
<dbReference type="InterPro" id="IPR023750">
    <property type="entry name" value="RbsD-like_sf"/>
</dbReference>
<evidence type="ECO:0000256" key="1">
    <source>
        <dbReference type="ARBA" id="ARBA00000223"/>
    </source>
</evidence>
<evidence type="ECO:0000256" key="3">
    <source>
        <dbReference type="ARBA" id="ARBA00036324"/>
    </source>
</evidence>
<keyword evidence="5" id="KW-1185">Reference proteome</keyword>
<dbReference type="GO" id="GO:0036373">
    <property type="term" value="F:L-fucose mutarotase activity"/>
    <property type="evidence" value="ECO:0007669"/>
    <property type="project" value="UniProtKB-EC"/>
</dbReference>
<dbReference type="GO" id="GO:0042806">
    <property type="term" value="F:fucose binding"/>
    <property type="evidence" value="ECO:0007669"/>
    <property type="project" value="TreeGrafter"/>
</dbReference>
<proteinExistence type="predicted"/>
<dbReference type="InterPro" id="IPR050443">
    <property type="entry name" value="RbsD/FucU_mutarotase"/>
</dbReference>
<evidence type="ECO:0000313" key="4">
    <source>
        <dbReference type="EMBL" id="NEN07681.1"/>
    </source>
</evidence>
<dbReference type="RefSeq" id="WP_163291180.1">
    <property type="nucleotide sequence ID" value="NZ_JAAGWY010000005.1"/>
</dbReference>
<dbReference type="GO" id="GO:0006004">
    <property type="term" value="P:fucose metabolic process"/>
    <property type="evidence" value="ECO:0007669"/>
    <property type="project" value="TreeGrafter"/>
</dbReference>
<comment type="caution">
    <text evidence="4">The sequence shown here is derived from an EMBL/GenBank/DDBJ whole genome shotgun (WGS) entry which is preliminary data.</text>
</comment>
<evidence type="ECO:0000256" key="2">
    <source>
        <dbReference type="ARBA" id="ARBA00023235"/>
    </source>
</evidence>
<dbReference type="PANTHER" id="PTHR31690">
    <property type="entry name" value="FUCOSE MUTAROTASE"/>
    <property type="match status" value="1"/>
</dbReference>
<organism evidence="4 5">
    <name type="scientific">Leifsonia tongyongensis</name>
    <dbReference type="NCBI Taxonomy" id="1268043"/>
    <lineage>
        <taxon>Bacteria</taxon>
        <taxon>Bacillati</taxon>
        <taxon>Actinomycetota</taxon>
        <taxon>Actinomycetes</taxon>
        <taxon>Micrococcales</taxon>
        <taxon>Microbacteriaceae</taxon>
        <taxon>Leifsonia</taxon>
    </lineage>
</organism>
<dbReference type="SUPFAM" id="SSF102546">
    <property type="entry name" value="RbsD-like"/>
    <property type="match status" value="1"/>
</dbReference>
<evidence type="ECO:0000313" key="5">
    <source>
        <dbReference type="Proteomes" id="UP000474967"/>
    </source>
</evidence>
<sequence length="148" mass="15685">MLKTIDSLIGPELLGVLARMGHGDTVAVVDNNFPSYAAGIPVIRMDGQQLIEAVSAILTLLPIDTFNPTPVARMAAVDDPEAVPAVAAETISLIESIENRPISVEVLERGDFYARVRAATAVVATGESRPYGCFILTKGVIRPTVPES</sequence>
<reference evidence="4 5" key="1">
    <citation type="journal article" date="2014" name="J. Microbiol.">
        <title>Diaminobutyricibacter tongyongensis gen. nov., sp. nov. and Homoserinibacter gongjuensis gen. nov., sp. nov. belong to the family Microbacteriaceae.</title>
        <authorList>
            <person name="Kim S.J."/>
            <person name="Ahn J.H."/>
            <person name="Weon H.Y."/>
            <person name="Hamada M."/>
            <person name="Suzuki K."/>
            <person name="Kwon S.W."/>
        </authorList>
    </citation>
    <scope>NUCLEOTIDE SEQUENCE [LARGE SCALE GENOMIC DNA]</scope>
    <source>
        <strain evidence="4 5">NBRC 108724</strain>
    </source>
</reference>
<comment type="catalytic activity">
    <reaction evidence="3">
        <text>alpha-L-fucose = beta-L-fucose</text>
        <dbReference type="Rhea" id="RHEA:25580"/>
        <dbReference type="ChEBI" id="CHEBI:42548"/>
        <dbReference type="ChEBI" id="CHEBI:42589"/>
        <dbReference type="EC" id="5.1.3.29"/>
    </reaction>
</comment>
<gene>
    <name evidence="4" type="ORF">G3T36_17635</name>
</gene>
<keyword evidence="2" id="KW-0413">Isomerase</keyword>
<dbReference type="Pfam" id="PF05025">
    <property type="entry name" value="RbsD_FucU"/>
    <property type="match status" value="1"/>
</dbReference>
<dbReference type="Proteomes" id="UP000474967">
    <property type="component" value="Unassembled WGS sequence"/>
</dbReference>
<comment type="catalytic activity">
    <reaction evidence="1">
        <text>beta-D-ribopyranose = beta-D-ribofuranose</text>
        <dbReference type="Rhea" id="RHEA:25432"/>
        <dbReference type="ChEBI" id="CHEBI:27476"/>
        <dbReference type="ChEBI" id="CHEBI:47002"/>
        <dbReference type="EC" id="5.4.99.62"/>
    </reaction>
</comment>
<dbReference type="EMBL" id="JAAGWY010000005">
    <property type="protein sequence ID" value="NEN07681.1"/>
    <property type="molecule type" value="Genomic_DNA"/>
</dbReference>
<name>A0A6L9Y1W8_9MICO</name>